<accession>J0SA75</accession>
<keyword evidence="1" id="KW-0472">Membrane</keyword>
<dbReference type="Pfam" id="PF25939">
    <property type="entry name" value="DUF7982"/>
    <property type="match status" value="1"/>
</dbReference>
<evidence type="ECO:0000259" key="2">
    <source>
        <dbReference type="Pfam" id="PF25939"/>
    </source>
</evidence>
<dbReference type="InterPro" id="IPR058288">
    <property type="entry name" value="DUF7982"/>
</dbReference>
<name>J0SA75_9EURY</name>
<feature type="domain" description="DUF7982" evidence="2">
    <location>
        <begin position="14"/>
        <end position="248"/>
    </location>
</feature>
<reference evidence="3 4" key="1">
    <citation type="submission" date="2011-08" db="EMBL/GenBank/DDBJ databases">
        <title>The complete genome of Methanofollis liminatans DSM 4140.</title>
        <authorList>
            <consortium name="US DOE Joint Genome Institute (JGI-PGF)"/>
            <person name="Lucas S."/>
            <person name="Han J."/>
            <person name="Lapidus A."/>
            <person name="Bruce D."/>
            <person name="Goodwin L."/>
            <person name="Pitluck S."/>
            <person name="Peters L."/>
            <person name="Kyrpides N."/>
            <person name="Mavromatis K."/>
            <person name="Ivanova N."/>
            <person name="Mikhailova N."/>
            <person name="Lu M."/>
            <person name="Detter J.C."/>
            <person name="Tapia R."/>
            <person name="Han C."/>
            <person name="Land M."/>
            <person name="Hauser L."/>
            <person name="Markowitz V."/>
            <person name="Cheng J.-F."/>
            <person name="Hugenholtz P."/>
            <person name="Woyke T."/>
            <person name="Wu D."/>
            <person name="Spring S."/>
            <person name="Schuler E."/>
            <person name="Brambilla E."/>
            <person name="Klenk H.-P."/>
            <person name="Eisen J.A."/>
        </authorList>
    </citation>
    <scope>NUCLEOTIDE SEQUENCE [LARGE SCALE GENOMIC DNA]</scope>
    <source>
        <strain evidence="3 4">DSM 4140</strain>
    </source>
</reference>
<evidence type="ECO:0000313" key="3">
    <source>
        <dbReference type="EMBL" id="EJG07579.1"/>
    </source>
</evidence>
<dbReference type="RefSeq" id="WP_004039337.1">
    <property type="nucleotide sequence ID" value="NZ_CM001555.1"/>
</dbReference>
<keyword evidence="1" id="KW-1133">Transmembrane helix</keyword>
<dbReference type="Proteomes" id="UP000005095">
    <property type="component" value="Chromosome"/>
</dbReference>
<evidence type="ECO:0000256" key="1">
    <source>
        <dbReference type="SAM" id="Phobius"/>
    </source>
</evidence>
<protein>
    <recommendedName>
        <fullName evidence="2">DUF7982 domain-containing protein</fullName>
    </recommendedName>
</protein>
<organism evidence="3 4">
    <name type="scientific">Methanofollis liminatans DSM 4140</name>
    <dbReference type="NCBI Taxonomy" id="28892"/>
    <lineage>
        <taxon>Archaea</taxon>
        <taxon>Methanobacteriati</taxon>
        <taxon>Methanobacteriota</taxon>
        <taxon>Stenosarchaea group</taxon>
        <taxon>Methanomicrobia</taxon>
        <taxon>Methanomicrobiales</taxon>
        <taxon>Methanomicrobiaceae</taxon>
        <taxon>Methanofollis</taxon>
    </lineage>
</organism>
<dbReference type="STRING" id="28892.Metli_1631"/>
<evidence type="ECO:0000313" key="4">
    <source>
        <dbReference type="Proteomes" id="UP000005095"/>
    </source>
</evidence>
<dbReference type="EMBL" id="CM001555">
    <property type="protein sequence ID" value="EJG07579.1"/>
    <property type="molecule type" value="Genomic_DNA"/>
</dbReference>
<dbReference type="AlphaFoldDB" id="J0SA75"/>
<keyword evidence="1" id="KW-0812">Transmembrane</keyword>
<keyword evidence="4" id="KW-1185">Reference proteome</keyword>
<feature type="transmembrane region" description="Helical" evidence="1">
    <location>
        <begin position="12"/>
        <end position="32"/>
    </location>
</feature>
<proteinExistence type="predicted"/>
<sequence>MMRKQEYNDYFLSGAVLIGLSALVIVVALVMGRGDMTGAVLVVSGIACFVGGLFVLTLSKGEPVDPAYVGILPAAGTINLSRVASDLGLMGDGIYIPQKGGSPSVLQLVPAGSFEGADLKGDFSFATEKGSTGLVMIPQGLPLLEQIRRDAGLVVPSSEPKVLASLKEVCSEILEIAESTTAVRSGESIVVRLDRYRLFSGCNAVRAESPKCCTMIGCPVCSLIACMLAEGLGRPCTLSRTEADEKNKQLTLIYTFADAS</sequence>
<dbReference type="HOGENOM" id="CLU_1056055_0_0_2"/>
<feature type="transmembrane region" description="Helical" evidence="1">
    <location>
        <begin position="38"/>
        <end position="58"/>
    </location>
</feature>
<dbReference type="OrthoDB" id="148221at2157"/>
<gene>
    <name evidence="3" type="ORF">Metli_1631</name>
</gene>